<dbReference type="PANTHER" id="PTHR43861:SF1">
    <property type="entry name" value="TRANS-ACONITATE 2-METHYLTRANSFERASE"/>
    <property type="match status" value="1"/>
</dbReference>
<dbReference type="Proteomes" id="UP000199239">
    <property type="component" value="Unassembled WGS sequence"/>
</dbReference>
<gene>
    <name evidence="4" type="ORF">SAMN04488040_3403</name>
</gene>
<dbReference type="STRING" id="394264.SAMN04488040_3403"/>
<dbReference type="EMBL" id="FPAJ01000007">
    <property type="protein sequence ID" value="SFT14201.1"/>
    <property type="molecule type" value="Genomic_DNA"/>
</dbReference>
<dbReference type="GO" id="GO:0008168">
    <property type="term" value="F:methyltransferase activity"/>
    <property type="evidence" value="ECO:0007669"/>
    <property type="project" value="UniProtKB-KW"/>
</dbReference>
<dbReference type="InterPro" id="IPR041698">
    <property type="entry name" value="Methyltransf_25"/>
</dbReference>
<keyword evidence="2 4" id="KW-0808">Transferase</keyword>
<dbReference type="OrthoDB" id="9804312at2"/>
<protein>
    <submittedName>
        <fullName evidence="4">Methyltransferase domain-containing protein</fullName>
    </submittedName>
</protein>
<dbReference type="Gene3D" id="3.40.50.150">
    <property type="entry name" value="Vaccinia Virus protein VP39"/>
    <property type="match status" value="1"/>
</dbReference>
<dbReference type="CDD" id="cd02440">
    <property type="entry name" value="AdoMet_MTases"/>
    <property type="match status" value="1"/>
</dbReference>
<proteinExistence type="predicted"/>
<evidence type="ECO:0000313" key="5">
    <source>
        <dbReference type="Proteomes" id="UP000199239"/>
    </source>
</evidence>
<organism evidence="4 5">
    <name type="scientific">Sulfitobacter marinus</name>
    <dbReference type="NCBI Taxonomy" id="394264"/>
    <lineage>
        <taxon>Bacteria</taxon>
        <taxon>Pseudomonadati</taxon>
        <taxon>Pseudomonadota</taxon>
        <taxon>Alphaproteobacteria</taxon>
        <taxon>Rhodobacterales</taxon>
        <taxon>Roseobacteraceae</taxon>
        <taxon>Sulfitobacter</taxon>
    </lineage>
</organism>
<keyword evidence="5" id="KW-1185">Reference proteome</keyword>
<sequence>MSDPETLGVYADKAQEYAEFNQSITGDPQLHAFIRAVKPGGTVLDLGCGPGIAAEHMARAGLKVTAIDPVPEMVALAAQKHGVTAKQASFDDLTGTDLYDGVWANFSLLHAPRRDMPRHLKNIAAALRPNGVFHIGVKTGTGERRDTLGRLYTYFTHDELTGLLADAGLTVKEHATGRDKGLDGTLADWVCLRAWRN</sequence>
<reference evidence="5" key="1">
    <citation type="submission" date="2016-10" db="EMBL/GenBank/DDBJ databases">
        <authorList>
            <person name="Varghese N."/>
            <person name="Submissions S."/>
        </authorList>
    </citation>
    <scope>NUCLEOTIDE SEQUENCE [LARGE SCALE GENOMIC DNA]</scope>
    <source>
        <strain evidence="5">DSM 23422</strain>
    </source>
</reference>
<dbReference type="AlphaFoldDB" id="A0A1I6VKQ7"/>
<evidence type="ECO:0000313" key="4">
    <source>
        <dbReference type="EMBL" id="SFT14201.1"/>
    </source>
</evidence>
<dbReference type="InterPro" id="IPR029063">
    <property type="entry name" value="SAM-dependent_MTases_sf"/>
</dbReference>
<accession>A0A1I6VKQ7</accession>
<evidence type="ECO:0000259" key="3">
    <source>
        <dbReference type="Pfam" id="PF13649"/>
    </source>
</evidence>
<dbReference type="PANTHER" id="PTHR43861">
    <property type="entry name" value="TRANS-ACONITATE 2-METHYLTRANSFERASE-RELATED"/>
    <property type="match status" value="1"/>
</dbReference>
<evidence type="ECO:0000256" key="1">
    <source>
        <dbReference type="ARBA" id="ARBA00022603"/>
    </source>
</evidence>
<name>A0A1I6VKQ7_9RHOB</name>
<dbReference type="SUPFAM" id="SSF53335">
    <property type="entry name" value="S-adenosyl-L-methionine-dependent methyltransferases"/>
    <property type="match status" value="1"/>
</dbReference>
<dbReference type="GO" id="GO:0032259">
    <property type="term" value="P:methylation"/>
    <property type="evidence" value="ECO:0007669"/>
    <property type="project" value="UniProtKB-KW"/>
</dbReference>
<evidence type="ECO:0000256" key="2">
    <source>
        <dbReference type="ARBA" id="ARBA00022679"/>
    </source>
</evidence>
<dbReference type="RefSeq" id="WP_093917580.1">
    <property type="nucleotide sequence ID" value="NZ_FPAJ01000007.1"/>
</dbReference>
<feature type="domain" description="Methyltransferase" evidence="3">
    <location>
        <begin position="43"/>
        <end position="131"/>
    </location>
</feature>
<keyword evidence="1 4" id="KW-0489">Methyltransferase</keyword>
<dbReference type="Pfam" id="PF13649">
    <property type="entry name" value="Methyltransf_25"/>
    <property type="match status" value="1"/>
</dbReference>